<dbReference type="Proteomes" id="UP001470230">
    <property type="component" value="Unassembled WGS sequence"/>
</dbReference>
<evidence type="ECO:0000256" key="1">
    <source>
        <dbReference type="SAM" id="Coils"/>
    </source>
</evidence>
<keyword evidence="1" id="KW-0175">Coiled coil</keyword>
<reference evidence="3 4" key="1">
    <citation type="submission" date="2024-04" db="EMBL/GenBank/DDBJ databases">
        <title>Tritrichomonas musculus Genome.</title>
        <authorList>
            <person name="Alves-Ferreira E."/>
            <person name="Grigg M."/>
            <person name="Lorenzi H."/>
            <person name="Galac M."/>
        </authorList>
    </citation>
    <scope>NUCLEOTIDE SEQUENCE [LARGE SCALE GENOMIC DNA]</scope>
    <source>
        <strain evidence="3 4">EAF2021</strain>
    </source>
</reference>
<evidence type="ECO:0000313" key="4">
    <source>
        <dbReference type="Proteomes" id="UP001470230"/>
    </source>
</evidence>
<gene>
    <name evidence="3" type="ORF">M9Y10_005070</name>
</gene>
<feature type="coiled-coil region" evidence="1">
    <location>
        <begin position="56"/>
        <end position="118"/>
    </location>
</feature>
<organism evidence="3 4">
    <name type="scientific">Tritrichomonas musculus</name>
    <dbReference type="NCBI Taxonomy" id="1915356"/>
    <lineage>
        <taxon>Eukaryota</taxon>
        <taxon>Metamonada</taxon>
        <taxon>Parabasalia</taxon>
        <taxon>Tritrichomonadida</taxon>
        <taxon>Tritrichomonadidae</taxon>
        <taxon>Tritrichomonas</taxon>
    </lineage>
</organism>
<feature type="compositionally biased region" description="Polar residues" evidence="2">
    <location>
        <begin position="40"/>
        <end position="51"/>
    </location>
</feature>
<accession>A0ABR2JMK6</accession>
<sequence length="146" mass="16463">MNSEKFISQEKNRLTQLPSESEKYRKQSETSLSDSEKQIKSTNDYESVSSKLSQELQATKATVESYQKHIEIAINEKEKAISELQSMKINQANSDANLASIKEELELTAAKIAAKQEENKNSLKNSVIENFTSKIRSKCSIIQKSS</sequence>
<feature type="region of interest" description="Disordered" evidence="2">
    <location>
        <begin position="1"/>
        <end position="51"/>
    </location>
</feature>
<feature type="compositionally biased region" description="Basic and acidic residues" evidence="2">
    <location>
        <begin position="20"/>
        <end position="39"/>
    </location>
</feature>
<dbReference type="EMBL" id="JAPFFF010000011">
    <property type="protein sequence ID" value="KAK8878305.1"/>
    <property type="molecule type" value="Genomic_DNA"/>
</dbReference>
<evidence type="ECO:0000313" key="3">
    <source>
        <dbReference type="EMBL" id="KAK8878305.1"/>
    </source>
</evidence>
<protein>
    <submittedName>
        <fullName evidence="3">Uncharacterized protein</fullName>
    </submittedName>
</protein>
<keyword evidence="4" id="KW-1185">Reference proteome</keyword>
<comment type="caution">
    <text evidence="3">The sequence shown here is derived from an EMBL/GenBank/DDBJ whole genome shotgun (WGS) entry which is preliminary data.</text>
</comment>
<name>A0ABR2JMK6_9EUKA</name>
<evidence type="ECO:0000256" key="2">
    <source>
        <dbReference type="SAM" id="MobiDB-lite"/>
    </source>
</evidence>
<proteinExistence type="predicted"/>